<dbReference type="PROSITE" id="PS00531">
    <property type="entry name" value="RNASE_T2_2"/>
    <property type="match status" value="1"/>
</dbReference>
<proteinExistence type="inferred from homology"/>
<dbReference type="SUPFAM" id="SSF55895">
    <property type="entry name" value="Ribonuclease Rh-like"/>
    <property type="match status" value="1"/>
</dbReference>
<feature type="signal peptide" evidence="3">
    <location>
        <begin position="1"/>
        <end position="17"/>
    </location>
</feature>
<feature type="chain" id="PRO_5007051188" evidence="3">
    <location>
        <begin position="18"/>
        <end position="298"/>
    </location>
</feature>
<dbReference type="PROSITE" id="PS00530">
    <property type="entry name" value="RNASE_T2_1"/>
    <property type="match status" value="1"/>
</dbReference>
<evidence type="ECO:0000313" key="4">
    <source>
        <dbReference type="EMBL" id="JAP50787.1"/>
    </source>
</evidence>
<evidence type="ECO:0000256" key="1">
    <source>
        <dbReference type="ARBA" id="ARBA00007469"/>
    </source>
</evidence>
<dbReference type="InterPro" id="IPR001568">
    <property type="entry name" value="RNase_T2-like"/>
</dbReference>
<dbReference type="PANTHER" id="PTHR11240">
    <property type="entry name" value="RIBONUCLEASE T2"/>
    <property type="match status" value="1"/>
</dbReference>
<gene>
    <name evidence="4" type="primary">RNS1</name>
    <name evidence="4" type="ORF">TR145896</name>
</gene>
<comment type="similarity">
    <text evidence="1 2">Belongs to the RNase T2 family.</text>
</comment>
<sequence length="298" mass="33669">MIFWFLYVPILCTLTLTTQFYGCSTASIPNSLGVSQELPRVIKWIDLIFRTSPPDRQSFPVSPHNDQSNTARSSILGPSMEWDYIVFSQSWTSGFCSFSQCSHPEISSGFNIHGLWPSIWPNKLIGNCSGAPPFNATALESIMDPLRKEWADVRKNKPLKFWHHEWAKHGSCAIQDKSIPNQLAYFQAALNLKQAFNATKIFAENGLRPSNRTEYVTESVSTILRMHLGHVAQLNCQWNRGGPASLIEFRVCFDRKLTIMDCPLLPIQLSPELAQMDDLGVSWTSPCPKTFVLLEKSQ</sequence>
<dbReference type="Pfam" id="PF00445">
    <property type="entry name" value="Ribonuclease_T2"/>
    <property type="match status" value="1"/>
</dbReference>
<dbReference type="GO" id="GO:0006401">
    <property type="term" value="P:RNA catabolic process"/>
    <property type="evidence" value="ECO:0007669"/>
    <property type="project" value="UniProtKB-ARBA"/>
</dbReference>
<keyword evidence="3" id="KW-0732">Signal</keyword>
<evidence type="ECO:0000256" key="2">
    <source>
        <dbReference type="RuleBase" id="RU004328"/>
    </source>
</evidence>
<dbReference type="InterPro" id="IPR033130">
    <property type="entry name" value="RNase_T2_His_AS_2"/>
</dbReference>
<reference evidence="4" key="1">
    <citation type="submission" date="2016-01" db="EMBL/GenBank/DDBJ databases">
        <title>Reference transcriptome for the parasite Schistocephalus solidus: insights into the molecular evolution of parasitism.</title>
        <authorList>
            <person name="Hebert F.O."/>
            <person name="Grambauer S."/>
            <person name="Barber I."/>
            <person name="Landry C.R."/>
            <person name="Aubin-Horth N."/>
        </authorList>
    </citation>
    <scope>NUCLEOTIDE SEQUENCE</scope>
</reference>
<dbReference type="GO" id="GO:0003723">
    <property type="term" value="F:RNA binding"/>
    <property type="evidence" value="ECO:0007669"/>
    <property type="project" value="InterPro"/>
</dbReference>
<dbReference type="AlphaFoldDB" id="A0A0X3PLQ6"/>
<accession>A0A0X3PLQ6</accession>
<dbReference type="EMBL" id="GEEE01012438">
    <property type="protein sequence ID" value="JAP50787.1"/>
    <property type="molecule type" value="Transcribed_RNA"/>
</dbReference>
<name>A0A0X3PLQ6_SCHSO</name>
<dbReference type="InterPro" id="IPR018188">
    <property type="entry name" value="RNase_T2_His_AS_1"/>
</dbReference>
<dbReference type="GO" id="GO:0033897">
    <property type="term" value="F:ribonuclease T2 activity"/>
    <property type="evidence" value="ECO:0007669"/>
    <property type="project" value="InterPro"/>
</dbReference>
<protein>
    <submittedName>
        <fullName evidence="4">Ribonuclease 1</fullName>
    </submittedName>
</protein>
<dbReference type="InterPro" id="IPR036430">
    <property type="entry name" value="RNase_T2-like_sf"/>
</dbReference>
<organism evidence="4">
    <name type="scientific">Schistocephalus solidus</name>
    <name type="common">Tapeworm</name>
    <dbReference type="NCBI Taxonomy" id="70667"/>
    <lineage>
        <taxon>Eukaryota</taxon>
        <taxon>Metazoa</taxon>
        <taxon>Spiralia</taxon>
        <taxon>Lophotrochozoa</taxon>
        <taxon>Platyhelminthes</taxon>
        <taxon>Cestoda</taxon>
        <taxon>Eucestoda</taxon>
        <taxon>Diphyllobothriidea</taxon>
        <taxon>Diphyllobothriidae</taxon>
        <taxon>Schistocephalus</taxon>
    </lineage>
</organism>
<dbReference type="Gene3D" id="3.90.730.10">
    <property type="entry name" value="Ribonuclease T2-like"/>
    <property type="match status" value="1"/>
</dbReference>
<evidence type="ECO:0000256" key="3">
    <source>
        <dbReference type="SAM" id="SignalP"/>
    </source>
</evidence>
<dbReference type="PANTHER" id="PTHR11240:SF22">
    <property type="entry name" value="RIBONUCLEASE T2"/>
    <property type="match status" value="1"/>
</dbReference>